<organism evidence="7 8">
    <name type="scientific">Drosophila suzukii</name>
    <name type="common">Spotted-wing drosophila fruit fly</name>
    <dbReference type="NCBI Taxonomy" id="28584"/>
    <lineage>
        <taxon>Eukaryota</taxon>
        <taxon>Metazoa</taxon>
        <taxon>Ecdysozoa</taxon>
        <taxon>Arthropoda</taxon>
        <taxon>Hexapoda</taxon>
        <taxon>Insecta</taxon>
        <taxon>Pterygota</taxon>
        <taxon>Neoptera</taxon>
        <taxon>Endopterygota</taxon>
        <taxon>Diptera</taxon>
        <taxon>Brachycera</taxon>
        <taxon>Muscomorpha</taxon>
        <taxon>Ephydroidea</taxon>
        <taxon>Drosophilidae</taxon>
        <taxon>Drosophila</taxon>
        <taxon>Sophophora</taxon>
    </lineage>
</organism>
<evidence type="ECO:0000313" key="7">
    <source>
        <dbReference type="Proteomes" id="UP001652628"/>
    </source>
</evidence>
<dbReference type="GO" id="GO:0015141">
    <property type="term" value="F:succinate transmembrane transporter activity"/>
    <property type="evidence" value="ECO:0007669"/>
    <property type="project" value="TreeGrafter"/>
</dbReference>
<dbReference type="Pfam" id="PF00939">
    <property type="entry name" value="Na_sulph_symp"/>
    <property type="match status" value="1"/>
</dbReference>
<dbReference type="PANTHER" id="PTHR10283:SF82">
    <property type="entry name" value="SOLUTE CARRIER FAMILY 13 MEMBER 2"/>
    <property type="match status" value="1"/>
</dbReference>
<dbReference type="GeneID" id="108009261"/>
<sequence length="533" mass="58494">MAATQDYKPGDIPYEEQDDRRLFCKFHYKGVLILLIPIILGPILIGHPVLVFRFLYISLCFYIFYILNLMARGAVAFIYIVFIPIAGIAASGQVGTSYYSDLIFLVYGSVFLGIMMDSARLSERLAMCVIAIVGSSLKRLQIFMTGVVFIVAFLVHPALAAAFWMKVSQAVITEYNNAGVVKMNSDEKPYEVGSKPYPTRPVIGIYLTCCYTGTIAACLSPFVNPNGSIVDAYWGFFRTSGMMMIMAGPTILGLVVMVLWIHILFLGLFGGSVKRDLAELDGNRAGFKQTIADRKEALGPWPVYPILVLLLIIITFLLVATRKPRVFRGWGDINLKIESGYSVAVIGMAILFFALPANYLFCRYYVCRRPTKEGTAPSLLGWKAVNTNTPWADIFMLGAAVCCIFCAQTCGFIALVAESMGSNEPKLDGPQFIAGALFGTLLTNLSPGSTVARIALPTISRGGASFALPFATALHNQFLLPVSCPANLIVAGWGNIRPFQFCMLNPKFLFRSRPHLIKLPSNKSALQCVELPC</sequence>
<evidence type="ECO:0000256" key="1">
    <source>
        <dbReference type="ARBA" id="ARBA00004141"/>
    </source>
</evidence>
<evidence type="ECO:0000256" key="5">
    <source>
        <dbReference type="ARBA" id="ARBA00023136"/>
    </source>
</evidence>
<evidence type="ECO:0000256" key="4">
    <source>
        <dbReference type="ARBA" id="ARBA00022989"/>
    </source>
</evidence>
<evidence type="ECO:0000256" key="3">
    <source>
        <dbReference type="ARBA" id="ARBA00022692"/>
    </source>
</evidence>
<dbReference type="PANTHER" id="PTHR10283">
    <property type="entry name" value="SOLUTE CARRIER FAMILY 13 MEMBER"/>
    <property type="match status" value="1"/>
</dbReference>
<keyword evidence="7" id="KW-1185">Reference proteome</keyword>
<feature type="transmembrane region" description="Helical" evidence="6">
    <location>
        <begin position="203"/>
        <end position="223"/>
    </location>
</feature>
<dbReference type="AlphaFoldDB" id="A0AB39Z5W3"/>
<feature type="transmembrane region" description="Helical" evidence="6">
    <location>
        <begin position="26"/>
        <end position="44"/>
    </location>
</feature>
<name>A0AB39Z5W3_DROSZ</name>
<reference evidence="8" key="1">
    <citation type="submission" date="2025-08" db="UniProtKB">
        <authorList>
            <consortium name="RefSeq"/>
        </authorList>
    </citation>
    <scope>IDENTIFICATION</scope>
</reference>
<evidence type="ECO:0000313" key="8">
    <source>
        <dbReference type="RefSeq" id="XP_016928957.3"/>
    </source>
</evidence>
<protein>
    <submittedName>
        <fullName evidence="8">Protein I'm not dead yet isoform X2</fullName>
    </submittedName>
</protein>
<evidence type="ECO:0000256" key="6">
    <source>
        <dbReference type="SAM" id="Phobius"/>
    </source>
</evidence>
<keyword evidence="4 6" id="KW-1133">Transmembrane helix</keyword>
<feature type="transmembrane region" description="Helical" evidence="6">
    <location>
        <begin position="50"/>
        <end position="67"/>
    </location>
</feature>
<comment type="similarity">
    <text evidence="2">Belongs to the SLC13A/DASS transporter (TC 2.A.47) family. NADC subfamily.</text>
</comment>
<comment type="subcellular location">
    <subcellularLocation>
        <location evidence="1">Membrane</location>
        <topology evidence="1">Multi-pass membrane protein</topology>
    </subcellularLocation>
</comment>
<dbReference type="GO" id="GO:0015137">
    <property type="term" value="F:citrate transmembrane transporter activity"/>
    <property type="evidence" value="ECO:0007669"/>
    <property type="project" value="TreeGrafter"/>
</dbReference>
<feature type="transmembrane region" description="Helical" evidence="6">
    <location>
        <begin position="74"/>
        <end position="92"/>
    </location>
</feature>
<feature type="transmembrane region" description="Helical" evidence="6">
    <location>
        <begin position="244"/>
        <end position="269"/>
    </location>
</feature>
<proteinExistence type="inferred from homology"/>
<keyword evidence="3 6" id="KW-0812">Transmembrane</keyword>
<feature type="transmembrane region" description="Helical" evidence="6">
    <location>
        <begin position="341"/>
        <end position="361"/>
    </location>
</feature>
<dbReference type="RefSeq" id="XP_016928957.3">
    <property type="nucleotide sequence ID" value="XM_017073468.4"/>
</dbReference>
<evidence type="ECO:0000256" key="2">
    <source>
        <dbReference type="ARBA" id="ARBA00006772"/>
    </source>
</evidence>
<feature type="transmembrane region" description="Helical" evidence="6">
    <location>
        <begin position="140"/>
        <end position="165"/>
    </location>
</feature>
<accession>A0AB39Z5W3</accession>
<dbReference type="GO" id="GO:0005886">
    <property type="term" value="C:plasma membrane"/>
    <property type="evidence" value="ECO:0007669"/>
    <property type="project" value="TreeGrafter"/>
</dbReference>
<feature type="transmembrane region" description="Helical" evidence="6">
    <location>
        <begin position="394"/>
        <end position="417"/>
    </location>
</feature>
<dbReference type="Proteomes" id="UP001652628">
    <property type="component" value="Chromosome 2L"/>
</dbReference>
<gene>
    <name evidence="8" type="primary">LOC108009261</name>
</gene>
<feature type="transmembrane region" description="Helical" evidence="6">
    <location>
        <begin position="303"/>
        <end position="320"/>
    </location>
</feature>
<keyword evidence="5 6" id="KW-0472">Membrane</keyword>
<dbReference type="InterPro" id="IPR001898">
    <property type="entry name" value="SLC13A/DASS"/>
</dbReference>